<proteinExistence type="predicted"/>
<protein>
    <submittedName>
        <fullName evidence="3">Uncharacterized protein</fullName>
    </submittedName>
</protein>
<dbReference type="STRING" id="252474.B1A74_06805"/>
<feature type="region of interest" description="Disordered" evidence="1">
    <location>
        <begin position="25"/>
        <end position="76"/>
    </location>
</feature>
<dbReference type="AlphaFoldDB" id="A0A1V2ZYL2"/>
<dbReference type="OrthoDB" id="5787086at2"/>
<comment type="caution">
    <text evidence="3">The sequence shown here is derived from an EMBL/GenBank/DDBJ whole genome shotgun (WGS) entry which is preliminary data.</text>
</comment>
<gene>
    <name evidence="3" type="ORF">B1A74_06805</name>
</gene>
<dbReference type="Gene3D" id="1.20.120.20">
    <property type="entry name" value="Apolipoprotein"/>
    <property type="match status" value="1"/>
</dbReference>
<dbReference type="EMBL" id="MUZR01000021">
    <property type="protein sequence ID" value="OOC10204.1"/>
    <property type="molecule type" value="Genomic_DNA"/>
</dbReference>
<keyword evidence="4" id="KW-1185">Reference proteome</keyword>
<organism evidence="3 4">
    <name type="scientific">Thioalkalivibrio halophilus</name>
    <dbReference type="NCBI Taxonomy" id="252474"/>
    <lineage>
        <taxon>Bacteria</taxon>
        <taxon>Pseudomonadati</taxon>
        <taxon>Pseudomonadota</taxon>
        <taxon>Gammaproteobacteria</taxon>
        <taxon>Chromatiales</taxon>
        <taxon>Ectothiorhodospiraceae</taxon>
        <taxon>Thioalkalivibrio</taxon>
    </lineage>
</organism>
<feature type="compositionally biased region" description="Polar residues" evidence="1">
    <location>
        <begin position="31"/>
        <end position="43"/>
    </location>
</feature>
<evidence type="ECO:0000313" key="3">
    <source>
        <dbReference type="EMBL" id="OOC10204.1"/>
    </source>
</evidence>
<dbReference type="SUPFAM" id="SSF58113">
    <property type="entry name" value="Apolipoprotein A-I"/>
    <property type="match status" value="1"/>
</dbReference>
<dbReference type="RefSeq" id="WP_077244168.1">
    <property type="nucleotide sequence ID" value="NZ_MUZR01000021.1"/>
</dbReference>
<feature type="compositionally biased region" description="Basic and acidic residues" evidence="1">
    <location>
        <begin position="143"/>
        <end position="153"/>
    </location>
</feature>
<feature type="signal peptide" evidence="2">
    <location>
        <begin position="1"/>
        <end position="27"/>
    </location>
</feature>
<accession>A0A1V2ZYL2</accession>
<evidence type="ECO:0000256" key="2">
    <source>
        <dbReference type="SAM" id="SignalP"/>
    </source>
</evidence>
<feature type="compositionally biased region" description="Basic and acidic residues" evidence="1">
    <location>
        <begin position="44"/>
        <end position="76"/>
    </location>
</feature>
<sequence length="208" mass="23272">MTRNPATRLLLLAVLGLLLALPPATWAESGDGTTAAETTSESMKSLREDWQQRREQLQRDAEEGDETARERTRDTLDAMDDTLRRLHREAGESWDGLADTTRENRERALQALDDERDALAAWYDDMELRSGRAGGSIHEGSRKAWEGVRDGSREAWGGVREGSREAWDGVRDGSRDAWGRIRDGSRDAWDEVRDAFGGDDAPDEGEAE</sequence>
<evidence type="ECO:0000256" key="1">
    <source>
        <dbReference type="SAM" id="MobiDB-lite"/>
    </source>
</evidence>
<keyword evidence="2" id="KW-0732">Signal</keyword>
<dbReference type="Proteomes" id="UP000189177">
    <property type="component" value="Unassembled WGS sequence"/>
</dbReference>
<name>A0A1V2ZYL2_9GAMM</name>
<feature type="compositionally biased region" description="Basic and acidic residues" evidence="1">
    <location>
        <begin position="161"/>
        <end position="171"/>
    </location>
</feature>
<evidence type="ECO:0000313" key="4">
    <source>
        <dbReference type="Proteomes" id="UP000189177"/>
    </source>
</evidence>
<feature type="region of interest" description="Disordered" evidence="1">
    <location>
        <begin position="143"/>
        <end position="171"/>
    </location>
</feature>
<reference evidence="3 4" key="1">
    <citation type="submission" date="2017-02" db="EMBL/GenBank/DDBJ databases">
        <title>Genomic diversity within the haloalkaliphilic genus Thioalkalivibrio.</title>
        <authorList>
            <person name="Ahn A.-C."/>
            <person name="Meier-Kolthoff J."/>
            <person name="Overmars L."/>
            <person name="Richter M."/>
            <person name="Woyke T."/>
            <person name="Sorokin D.Y."/>
            <person name="Muyzer G."/>
        </authorList>
    </citation>
    <scope>NUCLEOTIDE SEQUENCE [LARGE SCALE GENOMIC DNA]</scope>
    <source>
        <strain evidence="3 4">HL17</strain>
    </source>
</reference>
<feature type="chain" id="PRO_5012527853" evidence="2">
    <location>
        <begin position="28"/>
        <end position="208"/>
    </location>
</feature>